<reference evidence="1" key="1">
    <citation type="submission" date="2006-08" db="EMBL/GenBank/DDBJ databases">
        <title>Identification of Differentially Expressed Genes during Larval Molting and Metamorphosis of Helicoverpa armigera by Suppression Subtractive Hybridization.</title>
        <authorList>
            <person name="Zhao X.-F."/>
            <person name="Wang J.-X."/>
        </authorList>
    </citation>
    <scope>NUCLEOTIDE SEQUENCE</scope>
</reference>
<protein>
    <submittedName>
        <fullName evidence="1">CG32972-PB-like protein</fullName>
    </submittedName>
</protein>
<organism evidence="1">
    <name type="scientific">Helicoverpa armigera</name>
    <name type="common">Cotton bollworm</name>
    <name type="synonym">Heliothis armigera</name>
    <dbReference type="NCBI Taxonomy" id="29058"/>
    <lineage>
        <taxon>Eukaryota</taxon>
        <taxon>Metazoa</taxon>
        <taxon>Ecdysozoa</taxon>
        <taxon>Arthropoda</taxon>
        <taxon>Hexapoda</taxon>
        <taxon>Insecta</taxon>
        <taxon>Pterygota</taxon>
        <taxon>Neoptera</taxon>
        <taxon>Endopterygota</taxon>
        <taxon>Lepidoptera</taxon>
        <taxon>Glossata</taxon>
        <taxon>Ditrysia</taxon>
        <taxon>Noctuoidea</taxon>
        <taxon>Noctuidae</taxon>
        <taxon>Heliothinae</taxon>
        <taxon>Helicoverpa</taxon>
    </lineage>
</organism>
<dbReference type="AlphaFoldDB" id="B6A8H7"/>
<proteinExistence type="evidence at transcript level"/>
<feature type="non-terminal residue" evidence="1">
    <location>
        <position position="78"/>
    </location>
</feature>
<evidence type="ECO:0000313" key="1">
    <source>
        <dbReference type="EMBL" id="ABK29479.1"/>
    </source>
</evidence>
<dbReference type="EMBL" id="DQ875237">
    <property type="protein sequence ID" value="ABK29479.1"/>
    <property type="molecule type" value="mRNA"/>
</dbReference>
<feature type="non-terminal residue" evidence="1">
    <location>
        <position position="1"/>
    </location>
</feature>
<sequence length="78" mass="9254">YQFRNSMEDAKPLTLQKNAGRIKVNNAQVITHNIPAYLHTPLTLLPNNNTTWCRFQRILHQCNLKDIRHRPLLWPHTK</sequence>
<name>B6A8H7_HELAM</name>
<accession>B6A8H7</accession>